<name>A0A382LXT7_9ZZZZ</name>
<organism evidence="3">
    <name type="scientific">marine metagenome</name>
    <dbReference type="NCBI Taxonomy" id="408172"/>
    <lineage>
        <taxon>unclassified sequences</taxon>
        <taxon>metagenomes</taxon>
        <taxon>ecological metagenomes</taxon>
    </lineage>
</organism>
<accession>A0A382LXT7</accession>
<dbReference type="SUPFAM" id="SSF63829">
    <property type="entry name" value="Calcium-dependent phosphotriesterase"/>
    <property type="match status" value="1"/>
</dbReference>
<reference evidence="3" key="1">
    <citation type="submission" date="2018-05" db="EMBL/GenBank/DDBJ databases">
        <authorList>
            <person name="Lanie J.A."/>
            <person name="Ng W.-L."/>
            <person name="Kazmierczak K.M."/>
            <person name="Andrzejewski T.M."/>
            <person name="Davidsen T.M."/>
            <person name="Wayne K.J."/>
            <person name="Tettelin H."/>
            <person name="Glass J.I."/>
            <person name="Rusch D."/>
            <person name="Podicherti R."/>
            <person name="Tsui H.-C.T."/>
            <person name="Winkler M.E."/>
        </authorList>
    </citation>
    <scope>NUCLEOTIDE SEQUENCE</scope>
</reference>
<evidence type="ECO:0000256" key="1">
    <source>
        <dbReference type="ARBA" id="ARBA00022801"/>
    </source>
</evidence>
<proteinExistence type="predicted"/>
<dbReference type="InterPro" id="IPR013658">
    <property type="entry name" value="SGL"/>
</dbReference>
<dbReference type="PANTHER" id="PTHR47572">
    <property type="entry name" value="LIPOPROTEIN-RELATED"/>
    <property type="match status" value="1"/>
</dbReference>
<dbReference type="Gene3D" id="2.120.10.30">
    <property type="entry name" value="TolB, C-terminal domain"/>
    <property type="match status" value="1"/>
</dbReference>
<keyword evidence="1" id="KW-0378">Hydrolase</keyword>
<dbReference type="EMBL" id="UINC01089916">
    <property type="protein sequence ID" value="SVC41400.1"/>
    <property type="molecule type" value="Genomic_DNA"/>
</dbReference>
<dbReference type="GO" id="GO:0016787">
    <property type="term" value="F:hydrolase activity"/>
    <property type="evidence" value="ECO:0007669"/>
    <property type="project" value="UniProtKB-KW"/>
</dbReference>
<dbReference type="InterPro" id="IPR011042">
    <property type="entry name" value="6-blade_b-propeller_TolB-like"/>
</dbReference>
<feature type="domain" description="SMP-30/Gluconolactonase/LRE-like region" evidence="2">
    <location>
        <begin position="57"/>
        <end position="290"/>
    </location>
</feature>
<evidence type="ECO:0000313" key="3">
    <source>
        <dbReference type="EMBL" id="SVC41400.1"/>
    </source>
</evidence>
<dbReference type="InterPro" id="IPR051262">
    <property type="entry name" value="SMP-30/CGR1_Lactonase"/>
</dbReference>
<dbReference type="PANTHER" id="PTHR47572:SF4">
    <property type="entry name" value="LACTONASE DRP35"/>
    <property type="match status" value="1"/>
</dbReference>
<gene>
    <name evidence="3" type="ORF">METZ01_LOCUS294254</name>
</gene>
<sequence length="324" mass="34888">MDSTRFMNALTRIAHLDVLLVISALALFPLPSSVGADDVAVTFGTPVKLGEGFGPIEGPAWDRKGALYFSSLSDGKIYRWSKEKGAVLFKQLEGGCNGLRFDAAGNLLVCQPRGRRVLRITPTGKREVVVDRYKGGRLNSPNDIWVAPDGGVYFTDPRYGKGGELEQDGLYVFYLAPDGKTLVPMIKDLGKPNGIVGTADGKKLFVADPKAKKVYSYIIGKNGTVANRKVVADRGCDGLAVDEHGNLYLSGKVIEAYSPQGKVLARLEPPAGVSNLTFGGEDGRTLFCTSRAGIFAITMNAQGGSDPFAVVRDSQKEQRTRRPN</sequence>
<dbReference type="AlphaFoldDB" id="A0A382LXT7"/>
<protein>
    <recommendedName>
        <fullName evidence="2">SMP-30/Gluconolactonase/LRE-like region domain-containing protein</fullName>
    </recommendedName>
</protein>
<dbReference type="Pfam" id="PF08450">
    <property type="entry name" value="SGL"/>
    <property type="match status" value="1"/>
</dbReference>
<evidence type="ECO:0000259" key="2">
    <source>
        <dbReference type="Pfam" id="PF08450"/>
    </source>
</evidence>